<dbReference type="AlphaFoldDB" id="M2M249"/>
<evidence type="ECO:0000313" key="3">
    <source>
        <dbReference type="Proteomes" id="UP000011761"/>
    </source>
</evidence>
<dbReference type="EMBL" id="KB445550">
    <property type="protein sequence ID" value="EMD01163.1"/>
    <property type="molecule type" value="Genomic_DNA"/>
</dbReference>
<dbReference type="RefSeq" id="XP_007672347.1">
    <property type="nucleotide sequence ID" value="XM_007674157.1"/>
</dbReference>
<keyword evidence="3" id="KW-1185">Reference proteome</keyword>
<evidence type="ECO:0000256" key="1">
    <source>
        <dbReference type="SAM" id="MobiDB-lite"/>
    </source>
</evidence>
<evidence type="ECO:0000313" key="2">
    <source>
        <dbReference type="EMBL" id="EMD01163.1"/>
    </source>
</evidence>
<sequence>MTQLACPNRSPQVAAMADRKSDDTCQSVLDHCRFSATCKKLHRMHNLDLHVSPPPRTAPSFHCITTGTLSPASLQRLYNHRSFGMHNTHLSASSVSHTTPSHRQHHPS</sequence>
<feature type="compositionally biased region" description="Polar residues" evidence="1">
    <location>
        <begin position="88"/>
        <end position="99"/>
    </location>
</feature>
<dbReference type="KEGG" id="bcom:BAUCODRAFT_199998"/>
<organism evidence="2 3">
    <name type="scientific">Baudoinia panamericana (strain UAMH 10762)</name>
    <name type="common">Angels' share fungus</name>
    <name type="synonym">Baudoinia compniacensis (strain UAMH 10762)</name>
    <dbReference type="NCBI Taxonomy" id="717646"/>
    <lineage>
        <taxon>Eukaryota</taxon>
        <taxon>Fungi</taxon>
        <taxon>Dikarya</taxon>
        <taxon>Ascomycota</taxon>
        <taxon>Pezizomycotina</taxon>
        <taxon>Dothideomycetes</taxon>
        <taxon>Dothideomycetidae</taxon>
        <taxon>Mycosphaerellales</taxon>
        <taxon>Teratosphaeriaceae</taxon>
        <taxon>Baudoinia</taxon>
    </lineage>
</organism>
<dbReference type="HOGENOM" id="CLU_2196433_0_0_1"/>
<name>M2M249_BAUPA</name>
<dbReference type="GeneID" id="19109635"/>
<gene>
    <name evidence="2" type="ORF">BAUCODRAFT_199998</name>
</gene>
<reference evidence="2 3" key="1">
    <citation type="journal article" date="2012" name="PLoS Pathog.">
        <title>Diverse lifestyles and strategies of plant pathogenesis encoded in the genomes of eighteen Dothideomycetes fungi.</title>
        <authorList>
            <person name="Ohm R.A."/>
            <person name="Feau N."/>
            <person name="Henrissat B."/>
            <person name="Schoch C.L."/>
            <person name="Horwitz B.A."/>
            <person name="Barry K.W."/>
            <person name="Condon B.J."/>
            <person name="Copeland A.C."/>
            <person name="Dhillon B."/>
            <person name="Glaser F."/>
            <person name="Hesse C.N."/>
            <person name="Kosti I."/>
            <person name="LaButti K."/>
            <person name="Lindquist E.A."/>
            <person name="Lucas S."/>
            <person name="Salamov A.A."/>
            <person name="Bradshaw R.E."/>
            <person name="Ciuffetti L."/>
            <person name="Hamelin R.C."/>
            <person name="Kema G.H.J."/>
            <person name="Lawrence C."/>
            <person name="Scott J.A."/>
            <person name="Spatafora J.W."/>
            <person name="Turgeon B.G."/>
            <person name="de Wit P.J.G.M."/>
            <person name="Zhong S."/>
            <person name="Goodwin S.B."/>
            <person name="Grigoriev I.V."/>
        </authorList>
    </citation>
    <scope>NUCLEOTIDE SEQUENCE [LARGE SCALE GENOMIC DNA]</scope>
    <source>
        <strain evidence="2 3">UAMH 10762</strain>
    </source>
</reference>
<dbReference type="Proteomes" id="UP000011761">
    <property type="component" value="Unassembled WGS sequence"/>
</dbReference>
<protein>
    <submittedName>
        <fullName evidence="2">Uncharacterized protein</fullName>
    </submittedName>
</protein>
<feature type="region of interest" description="Disordered" evidence="1">
    <location>
        <begin position="88"/>
        <end position="108"/>
    </location>
</feature>
<proteinExistence type="predicted"/>
<accession>M2M249</accession>